<accession>N8YRR0</accession>
<dbReference type="Gene3D" id="3.40.50.1820">
    <property type="entry name" value="alpha/beta hydrolase"/>
    <property type="match status" value="1"/>
</dbReference>
<evidence type="ECO:0000313" key="5">
    <source>
        <dbReference type="EMBL" id="ENV21935.1"/>
    </source>
</evidence>
<dbReference type="SUPFAM" id="SSF53474">
    <property type="entry name" value="alpha/beta-Hydrolases"/>
    <property type="match status" value="1"/>
</dbReference>
<dbReference type="GO" id="GO:0016787">
    <property type="term" value="F:hydrolase activity"/>
    <property type="evidence" value="ECO:0007669"/>
    <property type="project" value="UniProtKB-KW"/>
</dbReference>
<evidence type="ECO:0000256" key="3">
    <source>
        <dbReference type="PROSITE-ProRule" id="PRU10038"/>
    </source>
</evidence>
<dbReference type="InterPro" id="IPR033140">
    <property type="entry name" value="Lipase_GDXG_put_SER_AS"/>
</dbReference>
<feature type="domain" description="BD-FAE-like" evidence="4">
    <location>
        <begin position="78"/>
        <end position="284"/>
    </location>
</feature>
<dbReference type="InterPro" id="IPR050300">
    <property type="entry name" value="GDXG_lipolytic_enzyme"/>
</dbReference>
<comment type="similarity">
    <text evidence="1">Belongs to the 'GDXG' lipolytic enzyme family.</text>
</comment>
<dbReference type="Pfam" id="PF20434">
    <property type="entry name" value="BD-FAE"/>
    <property type="match status" value="1"/>
</dbReference>
<dbReference type="PROSITE" id="PS51257">
    <property type="entry name" value="PROKAR_LIPOPROTEIN"/>
    <property type="match status" value="1"/>
</dbReference>
<organism evidence="5 6">
    <name type="scientific">Acinetobacter bereziniae NIPH 3</name>
    <dbReference type="NCBI Taxonomy" id="1217651"/>
    <lineage>
        <taxon>Bacteria</taxon>
        <taxon>Pseudomonadati</taxon>
        <taxon>Pseudomonadota</taxon>
        <taxon>Gammaproteobacteria</taxon>
        <taxon>Moraxellales</taxon>
        <taxon>Moraxellaceae</taxon>
        <taxon>Acinetobacter</taxon>
    </lineage>
</organism>
<dbReference type="PATRIC" id="fig|1217651.3.peg.1999"/>
<dbReference type="InterPro" id="IPR049492">
    <property type="entry name" value="BD-FAE-like_dom"/>
</dbReference>
<gene>
    <name evidence="5" type="ORF">F963_02030</name>
</gene>
<dbReference type="PANTHER" id="PTHR48081">
    <property type="entry name" value="AB HYDROLASE SUPERFAMILY PROTEIN C4A8.06C"/>
    <property type="match status" value="1"/>
</dbReference>
<feature type="active site" evidence="3">
    <location>
        <position position="171"/>
    </location>
</feature>
<evidence type="ECO:0000256" key="2">
    <source>
        <dbReference type="ARBA" id="ARBA00022801"/>
    </source>
</evidence>
<proteinExistence type="inferred from homology"/>
<dbReference type="Proteomes" id="UP000013270">
    <property type="component" value="Unassembled WGS sequence"/>
</dbReference>
<comment type="caution">
    <text evidence="5">The sequence shown here is derived from an EMBL/GenBank/DDBJ whole genome shotgun (WGS) entry which is preliminary data.</text>
</comment>
<dbReference type="PROSITE" id="PS01174">
    <property type="entry name" value="LIPASE_GDXG_SER"/>
    <property type="match status" value="1"/>
</dbReference>
<keyword evidence="2" id="KW-0378">Hydrolase</keyword>
<dbReference type="AlphaFoldDB" id="N8YRR0"/>
<name>N8YRR0_ACIBZ</name>
<evidence type="ECO:0000256" key="1">
    <source>
        <dbReference type="ARBA" id="ARBA00010515"/>
    </source>
</evidence>
<dbReference type="HOGENOM" id="CLU_012494_0_1_6"/>
<sequence length="341" mass="38566">MVSDRFEFNMLRFNILICAISLFTLSACQNVQKSSKVIARVFDTSTHFQQLLMDKHAPEQVVVHHNIAYQTTPRLNFDLYQPENIKQSTPRPTIVWIHGGGWISGAKDNARGYFKLLAAQGYNVVSVEYQFAPEAIYPTQLNQINQALQFIQLNAKQYAIDANQLFLAGDSAGANLASHYAALLTNVDYAKQSSFIPLIQPSQVKGLILHCGIYDMNAFVDTAPEEIKLIEWGVNTLVEAYTGNQKNNADYLKALSPIHYLTAHYPPVFISGGHKDFLTETQSIPFVNALQEKKIPVNAVFYPESKEWLVHEYQFFLGKQASQQTFVKTLDFLKNNTHLQK</sequence>
<reference evidence="5 6" key="1">
    <citation type="submission" date="2013-02" db="EMBL/GenBank/DDBJ databases">
        <title>The Genome Sequence of Acinetobacter bereziniae NIPH 3.</title>
        <authorList>
            <consortium name="The Broad Institute Genome Sequencing Platform"/>
            <consortium name="The Broad Institute Genome Sequencing Center for Infectious Disease"/>
            <person name="Cerqueira G."/>
            <person name="Feldgarden M."/>
            <person name="Courvalin P."/>
            <person name="Perichon B."/>
            <person name="Grillot-Courvalin C."/>
            <person name="Clermont D."/>
            <person name="Rocha E."/>
            <person name="Yoon E.-J."/>
            <person name="Nemec A."/>
            <person name="Walker B."/>
            <person name="Young S.K."/>
            <person name="Zeng Q."/>
            <person name="Gargeya S."/>
            <person name="Fitzgerald M."/>
            <person name="Haas B."/>
            <person name="Abouelleil A."/>
            <person name="Alvarado L."/>
            <person name="Arachchi H.M."/>
            <person name="Berlin A.M."/>
            <person name="Chapman S.B."/>
            <person name="Dewar J."/>
            <person name="Goldberg J."/>
            <person name="Griggs A."/>
            <person name="Gujja S."/>
            <person name="Hansen M."/>
            <person name="Howarth C."/>
            <person name="Imamovic A."/>
            <person name="Larimer J."/>
            <person name="McCowan C."/>
            <person name="Murphy C."/>
            <person name="Neiman D."/>
            <person name="Pearson M."/>
            <person name="Priest M."/>
            <person name="Roberts A."/>
            <person name="Saif S."/>
            <person name="Shea T."/>
            <person name="Sisk P."/>
            <person name="Sykes S."/>
            <person name="Wortman J."/>
            <person name="Nusbaum C."/>
            <person name="Birren B."/>
        </authorList>
    </citation>
    <scope>NUCLEOTIDE SEQUENCE [LARGE SCALE GENOMIC DNA]</scope>
    <source>
        <strain evidence="5 6">NIPH 3</strain>
    </source>
</reference>
<dbReference type="PANTHER" id="PTHR48081:SF6">
    <property type="entry name" value="PEPTIDASE S9 PROLYL OLIGOPEPTIDASE CATALYTIC DOMAIN-CONTAINING PROTEIN"/>
    <property type="match status" value="1"/>
</dbReference>
<dbReference type="InterPro" id="IPR029058">
    <property type="entry name" value="AB_hydrolase_fold"/>
</dbReference>
<protein>
    <recommendedName>
        <fullName evidence="4">BD-FAE-like domain-containing protein</fullName>
    </recommendedName>
</protein>
<dbReference type="EMBL" id="APPK01000035">
    <property type="protein sequence ID" value="ENV21935.1"/>
    <property type="molecule type" value="Genomic_DNA"/>
</dbReference>
<evidence type="ECO:0000259" key="4">
    <source>
        <dbReference type="Pfam" id="PF20434"/>
    </source>
</evidence>
<evidence type="ECO:0000313" key="6">
    <source>
        <dbReference type="Proteomes" id="UP000013270"/>
    </source>
</evidence>